<dbReference type="Pfam" id="PF00392">
    <property type="entry name" value="GntR"/>
    <property type="match status" value="1"/>
</dbReference>
<dbReference type="Pfam" id="PF07729">
    <property type="entry name" value="FCD"/>
    <property type="match status" value="1"/>
</dbReference>
<dbReference type="PANTHER" id="PTHR43537">
    <property type="entry name" value="TRANSCRIPTIONAL REGULATOR, GNTR FAMILY"/>
    <property type="match status" value="1"/>
</dbReference>
<accession>A0A495K7S6</accession>
<organism evidence="5 6">
    <name type="scientific">Williamsia marianensis</name>
    <dbReference type="NCBI Taxonomy" id="85044"/>
    <lineage>
        <taxon>Bacteria</taxon>
        <taxon>Bacillati</taxon>
        <taxon>Actinomycetota</taxon>
        <taxon>Actinomycetes</taxon>
        <taxon>Mycobacteriales</taxon>
        <taxon>Nocardiaceae</taxon>
        <taxon>Williamsia</taxon>
    </lineage>
</organism>
<keyword evidence="3" id="KW-0804">Transcription</keyword>
<dbReference type="Proteomes" id="UP000274762">
    <property type="component" value="Unassembled WGS sequence"/>
</dbReference>
<sequence length="221" mass="24491">MHTDSDVAAAMTREPATREAIAAAIRDDVLDGKLQPGDRLPEPMLAERFGVSRVPVREALSQLQSEGFVNLERYKGATVSGASRADAIELMQVRRGLEVFGARLAAERSGGEFAAELRLVIESGTQAERLKQHDQVPPLVLRFHTLMAEASGNHELARTLEHTLRRIAWVFDRDVESRADGCWRDHTAIAGAVLDGSPFQAGYLMDEHVKKDEDLVRRLIK</sequence>
<dbReference type="CDD" id="cd07377">
    <property type="entry name" value="WHTH_GntR"/>
    <property type="match status" value="1"/>
</dbReference>
<proteinExistence type="predicted"/>
<protein>
    <submittedName>
        <fullName evidence="5">DNA-binding GntR family transcriptional regulator</fullName>
    </submittedName>
</protein>
<dbReference type="InterPro" id="IPR000524">
    <property type="entry name" value="Tscrpt_reg_HTH_GntR"/>
</dbReference>
<dbReference type="GO" id="GO:0003677">
    <property type="term" value="F:DNA binding"/>
    <property type="evidence" value="ECO:0007669"/>
    <property type="project" value="UniProtKB-KW"/>
</dbReference>
<dbReference type="InterPro" id="IPR008920">
    <property type="entry name" value="TF_FadR/GntR_C"/>
</dbReference>
<keyword evidence="2 5" id="KW-0238">DNA-binding</keyword>
<dbReference type="PRINTS" id="PR00035">
    <property type="entry name" value="HTHGNTR"/>
</dbReference>
<dbReference type="AlphaFoldDB" id="A0A495K7S6"/>
<evidence type="ECO:0000256" key="3">
    <source>
        <dbReference type="ARBA" id="ARBA00023163"/>
    </source>
</evidence>
<dbReference type="SUPFAM" id="SSF46785">
    <property type="entry name" value="Winged helix' DNA-binding domain"/>
    <property type="match status" value="1"/>
</dbReference>
<evidence type="ECO:0000256" key="2">
    <source>
        <dbReference type="ARBA" id="ARBA00023125"/>
    </source>
</evidence>
<gene>
    <name evidence="5" type="ORF">DFJ75_4231</name>
</gene>
<feature type="domain" description="HTH gntR-type" evidence="4">
    <location>
        <begin position="15"/>
        <end position="82"/>
    </location>
</feature>
<name>A0A495K7S6_WILMA</name>
<dbReference type="InterPro" id="IPR011711">
    <property type="entry name" value="GntR_C"/>
</dbReference>
<dbReference type="Gene3D" id="1.10.10.10">
    <property type="entry name" value="Winged helix-like DNA-binding domain superfamily/Winged helix DNA-binding domain"/>
    <property type="match status" value="1"/>
</dbReference>
<dbReference type="PROSITE" id="PS50949">
    <property type="entry name" value="HTH_GNTR"/>
    <property type="match status" value="1"/>
</dbReference>
<comment type="caution">
    <text evidence="5">The sequence shown here is derived from an EMBL/GenBank/DDBJ whole genome shotgun (WGS) entry which is preliminary data.</text>
</comment>
<reference evidence="5 6" key="1">
    <citation type="submission" date="2018-10" db="EMBL/GenBank/DDBJ databases">
        <title>Sequencing the genomes of 1000 actinobacteria strains.</title>
        <authorList>
            <person name="Klenk H.-P."/>
        </authorList>
    </citation>
    <scope>NUCLEOTIDE SEQUENCE [LARGE SCALE GENOMIC DNA]</scope>
    <source>
        <strain evidence="5 6">DSM 44343</strain>
    </source>
</reference>
<keyword evidence="1" id="KW-0805">Transcription regulation</keyword>
<dbReference type="InterPro" id="IPR036388">
    <property type="entry name" value="WH-like_DNA-bd_sf"/>
</dbReference>
<dbReference type="SMART" id="SM00345">
    <property type="entry name" value="HTH_GNTR"/>
    <property type="match status" value="1"/>
</dbReference>
<dbReference type="RefSeq" id="WP_062795026.1">
    <property type="nucleotide sequence ID" value="NZ_CBCRXS010000007.1"/>
</dbReference>
<dbReference type="GO" id="GO:0003700">
    <property type="term" value="F:DNA-binding transcription factor activity"/>
    <property type="evidence" value="ECO:0007669"/>
    <property type="project" value="InterPro"/>
</dbReference>
<dbReference type="InterPro" id="IPR036390">
    <property type="entry name" value="WH_DNA-bd_sf"/>
</dbReference>
<dbReference type="EMBL" id="RBKV01000001">
    <property type="protein sequence ID" value="RKR97360.1"/>
    <property type="molecule type" value="Genomic_DNA"/>
</dbReference>
<dbReference type="Gene3D" id="1.20.120.530">
    <property type="entry name" value="GntR ligand-binding domain-like"/>
    <property type="match status" value="1"/>
</dbReference>
<evidence type="ECO:0000256" key="1">
    <source>
        <dbReference type="ARBA" id="ARBA00023015"/>
    </source>
</evidence>
<dbReference type="SMART" id="SM00895">
    <property type="entry name" value="FCD"/>
    <property type="match status" value="1"/>
</dbReference>
<dbReference type="PANTHER" id="PTHR43537:SF24">
    <property type="entry name" value="GLUCONATE OPERON TRANSCRIPTIONAL REPRESSOR"/>
    <property type="match status" value="1"/>
</dbReference>
<dbReference type="SUPFAM" id="SSF48008">
    <property type="entry name" value="GntR ligand-binding domain-like"/>
    <property type="match status" value="1"/>
</dbReference>
<evidence type="ECO:0000259" key="4">
    <source>
        <dbReference type="PROSITE" id="PS50949"/>
    </source>
</evidence>
<dbReference type="OrthoDB" id="3186208at2"/>
<evidence type="ECO:0000313" key="6">
    <source>
        <dbReference type="Proteomes" id="UP000274762"/>
    </source>
</evidence>
<evidence type="ECO:0000313" key="5">
    <source>
        <dbReference type="EMBL" id="RKR97360.1"/>
    </source>
</evidence>